<evidence type="ECO:0000256" key="1">
    <source>
        <dbReference type="SAM" id="SignalP"/>
    </source>
</evidence>
<keyword evidence="1" id="KW-0732">Signal</keyword>
<comment type="caution">
    <text evidence="2">The sequence shown here is derived from an EMBL/GenBank/DDBJ whole genome shotgun (WGS) entry which is preliminary data.</text>
</comment>
<organism evidence="2 3">
    <name type="scientific">Candidatus Cryptobacteroides merdigallinarum</name>
    <dbReference type="NCBI Taxonomy" id="2840770"/>
    <lineage>
        <taxon>Bacteria</taxon>
        <taxon>Pseudomonadati</taxon>
        <taxon>Bacteroidota</taxon>
        <taxon>Bacteroidia</taxon>
        <taxon>Bacteroidales</taxon>
        <taxon>Candidatus Cryptobacteroides</taxon>
    </lineage>
</organism>
<evidence type="ECO:0000313" key="3">
    <source>
        <dbReference type="Proteomes" id="UP000810252"/>
    </source>
</evidence>
<name>A0A9D9EL44_9BACT</name>
<sequence length="371" mass="40751">MNDKRIIRRIPYMAAALSFLAAAPAFQSCADWTEPESVKLVKADLETLDPELRAQYLQSLRDYRASEHKVMIAKFDNSNSAPSGRAWHIASLPDSVDYVILTEPDNLHPLTVEEMSSIRSERGTATLYEIDCGRFEAEYRAYEEEWAASRPAAGDGFTDTPDGTMKTFPEFLSEKMADVFSPYGRYGYDGVHIVYSGKSPLGMTEAVKAEYLAGQEAFFGKILEWRAANPSALLFFEGTPQYLIFEGSEAFLDGARYIVVPSYGAVSYEEFSYNTLAMDNGSIPSGRFVIGVSAISATDPKDLSGTFNGTGEDGAPMTAIKAAANWVNMEDGAFARAGVLVKRASHDYYNPSMTYSNIRGAISLMNPSPLN</sequence>
<feature type="signal peptide" evidence="1">
    <location>
        <begin position="1"/>
        <end position="30"/>
    </location>
</feature>
<protein>
    <recommendedName>
        <fullName evidence="4">Lipoprotein</fullName>
    </recommendedName>
</protein>
<dbReference type="InterPro" id="IPR032320">
    <property type="entry name" value="GH18_BT1044-like"/>
</dbReference>
<dbReference type="PROSITE" id="PS51257">
    <property type="entry name" value="PROKAR_LIPOPROTEIN"/>
    <property type="match status" value="1"/>
</dbReference>
<dbReference type="Proteomes" id="UP000810252">
    <property type="component" value="Unassembled WGS sequence"/>
</dbReference>
<dbReference type="EMBL" id="JADIMQ010000067">
    <property type="protein sequence ID" value="MBO8448541.1"/>
    <property type="molecule type" value="Genomic_DNA"/>
</dbReference>
<reference evidence="2" key="1">
    <citation type="submission" date="2020-10" db="EMBL/GenBank/DDBJ databases">
        <authorList>
            <person name="Gilroy R."/>
        </authorList>
    </citation>
    <scope>NUCLEOTIDE SEQUENCE</scope>
    <source>
        <strain evidence="2">20514</strain>
    </source>
</reference>
<evidence type="ECO:0000313" key="2">
    <source>
        <dbReference type="EMBL" id="MBO8448541.1"/>
    </source>
</evidence>
<evidence type="ECO:0008006" key="4">
    <source>
        <dbReference type="Google" id="ProtNLM"/>
    </source>
</evidence>
<reference evidence="2" key="2">
    <citation type="journal article" date="2021" name="PeerJ">
        <title>Extensive microbial diversity within the chicken gut microbiome revealed by metagenomics and culture.</title>
        <authorList>
            <person name="Gilroy R."/>
            <person name="Ravi A."/>
            <person name="Getino M."/>
            <person name="Pursley I."/>
            <person name="Horton D.L."/>
            <person name="Alikhan N.F."/>
            <person name="Baker D."/>
            <person name="Gharbi K."/>
            <person name="Hall N."/>
            <person name="Watson M."/>
            <person name="Adriaenssens E.M."/>
            <person name="Foster-Nyarko E."/>
            <person name="Jarju S."/>
            <person name="Secka A."/>
            <person name="Antonio M."/>
            <person name="Oren A."/>
            <person name="Chaudhuri R.R."/>
            <person name="La Ragione R."/>
            <person name="Hildebrand F."/>
            <person name="Pallen M.J."/>
        </authorList>
    </citation>
    <scope>NUCLEOTIDE SEQUENCE</scope>
    <source>
        <strain evidence="2">20514</strain>
    </source>
</reference>
<accession>A0A9D9EL44</accession>
<feature type="chain" id="PRO_5038471579" description="Lipoprotein" evidence="1">
    <location>
        <begin position="31"/>
        <end position="371"/>
    </location>
</feature>
<proteinExistence type="predicted"/>
<gene>
    <name evidence="2" type="ORF">IAC29_04635</name>
</gene>
<dbReference type="AlphaFoldDB" id="A0A9D9EL44"/>
<dbReference type="Pfam" id="PF16141">
    <property type="entry name" value="GH18_BT1044-like"/>
    <property type="match status" value="1"/>
</dbReference>